<keyword evidence="1" id="KW-0805">Transcription regulation</keyword>
<proteinExistence type="predicted"/>
<dbReference type="EMBL" id="SJPJ01000001">
    <property type="protein sequence ID" value="TWT85024.1"/>
    <property type="molecule type" value="Genomic_DNA"/>
</dbReference>
<evidence type="ECO:0000313" key="6">
    <source>
        <dbReference type="Proteomes" id="UP000315010"/>
    </source>
</evidence>
<evidence type="ECO:0000256" key="1">
    <source>
        <dbReference type="ARBA" id="ARBA00023015"/>
    </source>
</evidence>
<dbReference type="InterPro" id="IPR050204">
    <property type="entry name" value="AraC_XylS_family_regulators"/>
</dbReference>
<evidence type="ECO:0000256" key="2">
    <source>
        <dbReference type="ARBA" id="ARBA00023125"/>
    </source>
</evidence>
<dbReference type="RefSeq" id="WP_146403004.1">
    <property type="nucleotide sequence ID" value="NZ_SJPJ01000001.1"/>
</dbReference>
<keyword evidence="2" id="KW-0238">DNA-binding</keyword>
<dbReference type="PROSITE" id="PS01124">
    <property type="entry name" value="HTH_ARAC_FAMILY_2"/>
    <property type="match status" value="1"/>
</dbReference>
<feature type="domain" description="HTH araC/xylS-type" evidence="4">
    <location>
        <begin position="217"/>
        <end position="318"/>
    </location>
</feature>
<evidence type="ECO:0000256" key="3">
    <source>
        <dbReference type="ARBA" id="ARBA00023163"/>
    </source>
</evidence>
<organism evidence="5 6">
    <name type="scientific">Novipirellula herctigrandis</name>
    <dbReference type="NCBI Taxonomy" id="2527986"/>
    <lineage>
        <taxon>Bacteria</taxon>
        <taxon>Pseudomonadati</taxon>
        <taxon>Planctomycetota</taxon>
        <taxon>Planctomycetia</taxon>
        <taxon>Pirellulales</taxon>
        <taxon>Pirellulaceae</taxon>
        <taxon>Novipirellula</taxon>
    </lineage>
</organism>
<accession>A0A5C5ZCH5</accession>
<sequence>MQTDSDSYLFARSFNDVDDLAVQARQWQLDFRQLKKGGFRGEIQQICSSGVQLGEARFRCSLQQKGIPPVGMRTIAIPAGSRIHLKWRGREIDANSIMVFPKGAELASVSGPDFHVYTCSFPEVLLAATCETLGVGSLDQLCGGAEAVRISSMAATTLRQELSGIFALVNQDAANLHSQVVINILTGRIPAQVISSLSTAEGQCQTTTTDRRRTALQRAETFIEQHASEEIRVRDLVRVSCVSERTLEYAFMDQFGIGPKQFLNAYRLCMARRQLQTSDLKTTRVANIANAWGFWHMGQFAADYRERYEESPSDTLRRSNHSHAVLS</sequence>
<comment type="caution">
    <text evidence="5">The sequence shown here is derived from an EMBL/GenBank/DDBJ whole genome shotgun (WGS) entry which is preliminary data.</text>
</comment>
<dbReference type="Pfam" id="PF12833">
    <property type="entry name" value="HTH_18"/>
    <property type="match status" value="1"/>
</dbReference>
<gene>
    <name evidence="5" type="ORF">CA13_65060</name>
</gene>
<dbReference type="GO" id="GO:0003700">
    <property type="term" value="F:DNA-binding transcription factor activity"/>
    <property type="evidence" value="ECO:0007669"/>
    <property type="project" value="InterPro"/>
</dbReference>
<reference evidence="5 6" key="1">
    <citation type="submission" date="2019-02" db="EMBL/GenBank/DDBJ databases">
        <title>Deep-cultivation of Planctomycetes and their phenomic and genomic characterization uncovers novel biology.</title>
        <authorList>
            <person name="Wiegand S."/>
            <person name="Jogler M."/>
            <person name="Boedeker C."/>
            <person name="Pinto D."/>
            <person name="Vollmers J."/>
            <person name="Rivas-Marin E."/>
            <person name="Kohn T."/>
            <person name="Peeters S.H."/>
            <person name="Heuer A."/>
            <person name="Rast P."/>
            <person name="Oberbeckmann S."/>
            <person name="Bunk B."/>
            <person name="Jeske O."/>
            <person name="Meyerdierks A."/>
            <person name="Storesund J.E."/>
            <person name="Kallscheuer N."/>
            <person name="Luecker S."/>
            <person name="Lage O.M."/>
            <person name="Pohl T."/>
            <person name="Merkel B.J."/>
            <person name="Hornburger P."/>
            <person name="Mueller R.-W."/>
            <person name="Bruemmer F."/>
            <person name="Labrenz M."/>
            <person name="Spormann A.M."/>
            <person name="Op Den Camp H."/>
            <person name="Overmann J."/>
            <person name="Amann R."/>
            <person name="Jetten M.S.M."/>
            <person name="Mascher T."/>
            <person name="Medema M.H."/>
            <person name="Devos D.P."/>
            <person name="Kaster A.-K."/>
            <person name="Ovreas L."/>
            <person name="Rohde M."/>
            <person name="Galperin M.Y."/>
            <person name="Jogler C."/>
        </authorList>
    </citation>
    <scope>NUCLEOTIDE SEQUENCE [LARGE SCALE GENOMIC DNA]</scope>
    <source>
        <strain evidence="5 6">CA13</strain>
    </source>
</reference>
<dbReference type="InterPro" id="IPR009057">
    <property type="entry name" value="Homeodomain-like_sf"/>
</dbReference>
<dbReference type="InterPro" id="IPR018060">
    <property type="entry name" value="HTH_AraC"/>
</dbReference>
<name>A0A5C5ZCH5_9BACT</name>
<dbReference type="OrthoDB" id="6003540at2"/>
<evidence type="ECO:0000259" key="4">
    <source>
        <dbReference type="PROSITE" id="PS01124"/>
    </source>
</evidence>
<evidence type="ECO:0000313" key="5">
    <source>
        <dbReference type="EMBL" id="TWT85024.1"/>
    </source>
</evidence>
<dbReference type="SUPFAM" id="SSF46689">
    <property type="entry name" value="Homeodomain-like"/>
    <property type="match status" value="2"/>
</dbReference>
<dbReference type="Gene3D" id="1.10.10.60">
    <property type="entry name" value="Homeodomain-like"/>
    <property type="match status" value="1"/>
</dbReference>
<protein>
    <submittedName>
        <fullName evidence="5">Transcriptional regulator EutR</fullName>
    </submittedName>
</protein>
<dbReference type="AlphaFoldDB" id="A0A5C5ZCH5"/>
<dbReference type="PROSITE" id="PS00041">
    <property type="entry name" value="HTH_ARAC_FAMILY_1"/>
    <property type="match status" value="1"/>
</dbReference>
<dbReference type="InterPro" id="IPR018062">
    <property type="entry name" value="HTH_AraC-typ_CS"/>
</dbReference>
<keyword evidence="3" id="KW-0804">Transcription</keyword>
<dbReference type="PANTHER" id="PTHR46796">
    <property type="entry name" value="HTH-TYPE TRANSCRIPTIONAL ACTIVATOR RHAS-RELATED"/>
    <property type="match status" value="1"/>
</dbReference>
<dbReference type="GO" id="GO:0043565">
    <property type="term" value="F:sequence-specific DNA binding"/>
    <property type="evidence" value="ECO:0007669"/>
    <property type="project" value="InterPro"/>
</dbReference>
<dbReference type="SMART" id="SM00342">
    <property type="entry name" value="HTH_ARAC"/>
    <property type="match status" value="1"/>
</dbReference>
<dbReference type="Proteomes" id="UP000315010">
    <property type="component" value="Unassembled WGS sequence"/>
</dbReference>
<keyword evidence="6" id="KW-1185">Reference proteome</keyword>